<proteinExistence type="inferred from homology"/>
<dbReference type="Proteomes" id="UP000618319">
    <property type="component" value="Unassembled WGS sequence"/>
</dbReference>
<dbReference type="InterPro" id="IPR011990">
    <property type="entry name" value="TPR-like_helical_dom_sf"/>
</dbReference>
<dbReference type="PROSITE" id="PS51257">
    <property type="entry name" value="PROKAR_LIPOPROTEIN"/>
    <property type="match status" value="1"/>
</dbReference>
<name>A0ABR9T897_9SPHI</name>
<keyword evidence="9" id="KW-1185">Reference proteome</keyword>
<evidence type="ECO:0000256" key="4">
    <source>
        <dbReference type="ARBA" id="ARBA00023136"/>
    </source>
</evidence>
<reference evidence="8 9" key="1">
    <citation type="submission" date="2018-02" db="EMBL/GenBank/DDBJ databases">
        <title>Sphingobacterium KA21.</title>
        <authorList>
            <person name="Vasarhelyi B.M."/>
            <person name="Deshmukh S."/>
            <person name="Balint B."/>
            <person name="Kukolya J."/>
        </authorList>
    </citation>
    <scope>NUCLEOTIDE SEQUENCE [LARGE SCALE GENOMIC DNA]</scope>
    <source>
        <strain evidence="8 9">Ka21</strain>
    </source>
</reference>
<evidence type="ECO:0000256" key="1">
    <source>
        <dbReference type="ARBA" id="ARBA00004442"/>
    </source>
</evidence>
<dbReference type="InterPro" id="IPR033985">
    <property type="entry name" value="SusD-like_N"/>
</dbReference>
<dbReference type="Pfam" id="PF07980">
    <property type="entry name" value="SusD_RagB"/>
    <property type="match status" value="1"/>
</dbReference>
<keyword evidence="5" id="KW-0998">Cell outer membrane</keyword>
<dbReference type="RefSeq" id="WP_196939505.1">
    <property type="nucleotide sequence ID" value="NZ_MU158690.1"/>
</dbReference>
<protein>
    <submittedName>
        <fullName evidence="8">RagB/SusD family nutrient uptake outer membrane protein</fullName>
    </submittedName>
</protein>
<dbReference type="Pfam" id="PF14322">
    <property type="entry name" value="SusD-like_3"/>
    <property type="match status" value="1"/>
</dbReference>
<evidence type="ECO:0000256" key="2">
    <source>
        <dbReference type="ARBA" id="ARBA00006275"/>
    </source>
</evidence>
<sequence length="559" mass="64758">MRLYKYIVACSIILLLGCGKDFLERAPSDFIDENEVFSNLDNAEAFLNNAYTYLPDFLNKGGTGGDYNLGSGTGEGVSMWNDYTKMSVDFNNGNWNPNSFPLDYRWSQYYNAIRRVNIFLKNYELLPDEAGTQNNLLRKRRMLGEAYGLRAFYYFQLMKMWGEVPIIDRPLDSSNESDYLMGRNSVDEVVEFIKKDIDQAIIALPPRIGGAEYGRFTGLTARALLARTLLYYASPLFNPQNIAMRWEEAETAAEEAWRLSEVNGHTLSLQPLNNRQAYERIFVELNNAEVIWSRTSDSYWWDFWAESLGYGGWYGEAPIQEMVDSYEMQATGQLPVLGYNADGTVQPNPTSGYDPKSPFAGRDPRFYQSILYHGAQWKGRQIDISPGGRDYFTDRPRVNYSWRKGMLEERNLVTETGMSARRFVLFRLAELYLNYAEARNERLSDPDQHVYDAVNAIRLRAGMPNLPTGLSKEQMRERIIRERKVEFVLEGLTFWDVRRWRTAHIVDVGPVRKIYVNNQGDFTYPIWSVRVFDPSKHYFFPIPQLEIDKNPMLIQNPGW</sequence>
<evidence type="ECO:0000256" key="3">
    <source>
        <dbReference type="ARBA" id="ARBA00022729"/>
    </source>
</evidence>
<dbReference type="Gene3D" id="1.25.40.390">
    <property type="match status" value="1"/>
</dbReference>
<keyword evidence="4" id="KW-0472">Membrane</keyword>
<comment type="caution">
    <text evidence="8">The sequence shown here is derived from an EMBL/GenBank/DDBJ whole genome shotgun (WGS) entry which is preliminary data.</text>
</comment>
<evidence type="ECO:0000259" key="7">
    <source>
        <dbReference type="Pfam" id="PF14322"/>
    </source>
</evidence>
<evidence type="ECO:0000313" key="8">
    <source>
        <dbReference type="EMBL" id="MBE8721553.1"/>
    </source>
</evidence>
<evidence type="ECO:0000256" key="5">
    <source>
        <dbReference type="ARBA" id="ARBA00023237"/>
    </source>
</evidence>
<feature type="domain" description="SusD-like N-terminal" evidence="7">
    <location>
        <begin position="36"/>
        <end position="229"/>
    </location>
</feature>
<dbReference type="SUPFAM" id="SSF48452">
    <property type="entry name" value="TPR-like"/>
    <property type="match status" value="1"/>
</dbReference>
<comment type="subcellular location">
    <subcellularLocation>
        <location evidence="1">Cell outer membrane</location>
    </subcellularLocation>
</comment>
<accession>A0ABR9T897</accession>
<keyword evidence="3" id="KW-0732">Signal</keyword>
<evidence type="ECO:0000313" key="9">
    <source>
        <dbReference type="Proteomes" id="UP000618319"/>
    </source>
</evidence>
<gene>
    <name evidence="8" type="ORF">C4F40_12560</name>
</gene>
<feature type="domain" description="RagB/SusD" evidence="6">
    <location>
        <begin position="307"/>
        <end position="559"/>
    </location>
</feature>
<dbReference type="InterPro" id="IPR012944">
    <property type="entry name" value="SusD_RagB_dom"/>
</dbReference>
<comment type="similarity">
    <text evidence="2">Belongs to the SusD family.</text>
</comment>
<organism evidence="8 9">
    <name type="scientific">Sphingobacterium pedocola</name>
    <dbReference type="NCBI Taxonomy" id="2082722"/>
    <lineage>
        <taxon>Bacteria</taxon>
        <taxon>Pseudomonadati</taxon>
        <taxon>Bacteroidota</taxon>
        <taxon>Sphingobacteriia</taxon>
        <taxon>Sphingobacteriales</taxon>
        <taxon>Sphingobacteriaceae</taxon>
        <taxon>Sphingobacterium</taxon>
    </lineage>
</organism>
<evidence type="ECO:0000259" key="6">
    <source>
        <dbReference type="Pfam" id="PF07980"/>
    </source>
</evidence>
<dbReference type="EMBL" id="PSKQ01000021">
    <property type="protein sequence ID" value="MBE8721553.1"/>
    <property type="molecule type" value="Genomic_DNA"/>
</dbReference>